<dbReference type="EMBL" id="AEXC02002768">
    <property type="protein sequence ID" value="KFH02616.1"/>
    <property type="molecule type" value="Genomic_DNA"/>
</dbReference>
<keyword evidence="1 2" id="KW-0812">Transmembrane</keyword>
<keyword evidence="1" id="KW-1133">Transmembrane helix</keyword>
<organism evidence="2 3">
    <name type="scientific">Toxoplasma gondii MAS</name>
    <dbReference type="NCBI Taxonomy" id="943118"/>
    <lineage>
        <taxon>Eukaryota</taxon>
        <taxon>Sar</taxon>
        <taxon>Alveolata</taxon>
        <taxon>Apicomplexa</taxon>
        <taxon>Conoidasida</taxon>
        <taxon>Coccidia</taxon>
        <taxon>Eucoccidiorida</taxon>
        <taxon>Eimeriorina</taxon>
        <taxon>Sarcocystidae</taxon>
        <taxon>Toxoplasma</taxon>
    </lineage>
</organism>
<dbReference type="AlphaFoldDB" id="A0A086PQI4"/>
<dbReference type="VEuPathDB" id="ToxoDB:TGMAS_250900B"/>
<sequence length="38" mass="4371">LLSYRHQTRREGRKELLALGFTGFSTAFAAAIHPFFFL</sequence>
<proteinExistence type="predicted"/>
<accession>A0A086PQI4</accession>
<reference evidence="2 3" key="1">
    <citation type="submission" date="2014-04" db="EMBL/GenBank/DDBJ databases">
        <authorList>
            <person name="Sibley D."/>
            <person name="Venepally P."/>
            <person name="Karamycheva S."/>
            <person name="Hadjithomas M."/>
            <person name="Khan A."/>
            <person name="Brunk B."/>
            <person name="Roos D."/>
            <person name="Caler E."/>
            <person name="Lorenzi H."/>
        </authorList>
    </citation>
    <scope>NUCLEOTIDE SEQUENCE [LARGE SCALE GENOMIC DNA]</scope>
    <source>
        <strain evidence="2 3">MAS</strain>
    </source>
</reference>
<protein>
    <submittedName>
        <fullName evidence="2">Putative transmembrane protein</fullName>
    </submittedName>
</protein>
<comment type="caution">
    <text evidence="2">The sequence shown here is derived from an EMBL/GenBank/DDBJ whole genome shotgun (WGS) entry which is preliminary data.</text>
</comment>
<dbReference type="Proteomes" id="UP000028821">
    <property type="component" value="Unassembled WGS sequence"/>
</dbReference>
<evidence type="ECO:0000313" key="2">
    <source>
        <dbReference type="EMBL" id="KFH02616.1"/>
    </source>
</evidence>
<name>A0A086PQI4_TOXGO</name>
<evidence type="ECO:0000313" key="3">
    <source>
        <dbReference type="Proteomes" id="UP000028821"/>
    </source>
</evidence>
<evidence type="ECO:0000256" key="1">
    <source>
        <dbReference type="SAM" id="Phobius"/>
    </source>
</evidence>
<feature type="transmembrane region" description="Helical" evidence="1">
    <location>
        <begin position="16"/>
        <end position="37"/>
    </location>
</feature>
<gene>
    <name evidence="2" type="ORF">TGMAS_250900B</name>
</gene>
<feature type="non-terminal residue" evidence="2">
    <location>
        <position position="1"/>
    </location>
</feature>
<keyword evidence="1" id="KW-0472">Membrane</keyword>
<feature type="non-terminal residue" evidence="2">
    <location>
        <position position="38"/>
    </location>
</feature>